<evidence type="ECO:0000313" key="2">
    <source>
        <dbReference type="EMBL" id="KJV85700.1"/>
    </source>
</evidence>
<accession>A0A0F3PZ97</accession>
<gene>
    <name evidence="2" type="ORF">APHCRT_0969</name>
</gene>
<comment type="caution">
    <text evidence="2">The sequence shown here is derived from an EMBL/GenBank/DDBJ whole genome shotgun (WGS) entry which is preliminary data.</text>
</comment>
<keyword evidence="1" id="KW-1133">Transmembrane helix</keyword>
<dbReference type="Proteomes" id="UP000033722">
    <property type="component" value="Unassembled WGS sequence"/>
</dbReference>
<keyword evidence="1" id="KW-0472">Membrane</keyword>
<sequence length="66" mass="7487">MFYSCSVLYSLPESYEKIYSFSFINILALLISLCSIYFVPCGSEFFNSSMVSVIFLLPEAVTNIFS</sequence>
<keyword evidence="1" id="KW-0812">Transmembrane</keyword>
<reference evidence="2 3" key="1">
    <citation type="submission" date="2015-01" db="EMBL/GenBank/DDBJ databases">
        <title>Genome Sequencing of Rickettsiales.</title>
        <authorList>
            <person name="Daugherty S.C."/>
            <person name="Su Q."/>
            <person name="Abolude K."/>
            <person name="Beier-Sexton M."/>
            <person name="Carlyon J.A."/>
            <person name="Carter R."/>
            <person name="Day N.P."/>
            <person name="Dumler S.J."/>
            <person name="Dyachenko V."/>
            <person name="Godinez A."/>
            <person name="Kurtti T.J."/>
            <person name="Lichay M."/>
            <person name="Mullins K.E."/>
            <person name="Ott S."/>
            <person name="Pappas-Brown V."/>
            <person name="Paris D.H."/>
            <person name="Patel P."/>
            <person name="Richards A.L."/>
            <person name="Sadzewicz L."/>
            <person name="Sears K."/>
            <person name="Seidman D."/>
            <person name="Sengamalay N."/>
            <person name="Stenos J."/>
            <person name="Tallon L.J."/>
            <person name="Vincent G."/>
            <person name="Fraser C.M."/>
            <person name="Munderloh U."/>
            <person name="Dunning-Hotopp J.C."/>
        </authorList>
    </citation>
    <scope>NUCLEOTIDE SEQUENCE [LARGE SCALE GENOMIC DNA]</scope>
    <source>
        <strain evidence="2 3">CRT53-1</strain>
    </source>
</reference>
<dbReference type="EMBL" id="LAOD01000022">
    <property type="protein sequence ID" value="KJV85700.1"/>
    <property type="molecule type" value="Genomic_DNA"/>
</dbReference>
<protein>
    <submittedName>
        <fullName evidence="2">Uncharacterized protein</fullName>
    </submittedName>
</protein>
<evidence type="ECO:0000256" key="1">
    <source>
        <dbReference type="SAM" id="Phobius"/>
    </source>
</evidence>
<name>A0A0F3PZ97_ANAPH</name>
<proteinExistence type="predicted"/>
<evidence type="ECO:0000313" key="3">
    <source>
        <dbReference type="Proteomes" id="UP000033722"/>
    </source>
</evidence>
<organism evidence="2 3">
    <name type="scientific">Anaplasma phagocytophilum str. CRT53-1</name>
    <dbReference type="NCBI Taxonomy" id="1359157"/>
    <lineage>
        <taxon>Bacteria</taxon>
        <taxon>Pseudomonadati</taxon>
        <taxon>Pseudomonadota</taxon>
        <taxon>Alphaproteobacteria</taxon>
        <taxon>Rickettsiales</taxon>
        <taxon>Anaplasmataceae</taxon>
        <taxon>Anaplasma</taxon>
        <taxon>phagocytophilum group</taxon>
    </lineage>
</organism>
<feature type="transmembrane region" description="Helical" evidence="1">
    <location>
        <begin position="18"/>
        <end position="39"/>
    </location>
</feature>
<dbReference type="AlphaFoldDB" id="A0A0F3PZ97"/>